<protein>
    <submittedName>
        <fullName evidence="2">Uncharacterized protein</fullName>
    </submittedName>
</protein>
<feature type="compositionally biased region" description="Polar residues" evidence="1">
    <location>
        <begin position="10"/>
        <end position="22"/>
    </location>
</feature>
<feature type="region of interest" description="Disordered" evidence="1">
    <location>
        <begin position="1"/>
        <end position="22"/>
    </location>
</feature>
<comment type="caution">
    <text evidence="2">The sequence shown here is derived from an EMBL/GenBank/DDBJ whole genome shotgun (WGS) entry which is preliminary data.</text>
</comment>
<sequence>MAQHSEPDSPVTSSPLSPAMTSTSAKAFLNQSDFEHHILKTIHNASEPQILVFTDIKPSWGQQVVDLINETDDGCSTRKTYDSLMKVLRIKVMPTEVHDCCQDWWRLSEIRLRENGDLTGDEQAQVKIRVGTTLQFVGGPYRSSRKEPDLFVRSSHDRLPSFVMESGWSESWSELLDDMNLLLVGGDGDIRAVAILKWDLNRQTSVVRGFVELYVRDRQGMPVRRQREEIFPAPRAPTAPQRLELTRQEVFGPFLSPDPGRTQPPNDTVYLELDTLRTVASEALARMNLLPAF</sequence>
<dbReference type="OrthoDB" id="4368470at2759"/>
<evidence type="ECO:0000313" key="3">
    <source>
        <dbReference type="Proteomes" id="UP001150879"/>
    </source>
</evidence>
<reference evidence="2" key="2">
    <citation type="journal article" date="2023" name="IMA Fungus">
        <title>Comparative genomic study of the Penicillium genus elucidates a diverse pangenome and 15 lateral gene transfer events.</title>
        <authorList>
            <person name="Petersen C."/>
            <person name="Sorensen T."/>
            <person name="Nielsen M.R."/>
            <person name="Sondergaard T.E."/>
            <person name="Sorensen J.L."/>
            <person name="Fitzpatrick D.A."/>
            <person name="Frisvad J.C."/>
            <person name="Nielsen K.L."/>
        </authorList>
    </citation>
    <scope>NUCLEOTIDE SEQUENCE</scope>
    <source>
        <strain evidence="2">IBT 16849</strain>
    </source>
</reference>
<evidence type="ECO:0000256" key="1">
    <source>
        <dbReference type="SAM" id="MobiDB-lite"/>
    </source>
</evidence>
<gene>
    <name evidence="2" type="ORF">N7472_009940</name>
</gene>
<organism evidence="2 3">
    <name type="scientific">Penicillium cf. griseofulvum</name>
    <dbReference type="NCBI Taxonomy" id="2972120"/>
    <lineage>
        <taxon>Eukaryota</taxon>
        <taxon>Fungi</taxon>
        <taxon>Dikarya</taxon>
        <taxon>Ascomycota</taxon>
        <taxon>Pezizomycotina</taxon>
        <taxon>Eurotiomycetes</taxon>
        <taxon>Eurotiomycetidae</taxon>
        <taxon>Eurotiales</taxon>
        <taxon>Aspergillaceae</taxon>
        <taxon>Penicillium</taxon>
    </lineage>
</organism>
<reference evidence="2" key="1">
    <citation type="submission" date="2022-11" db="EMBL/GenBank/DDBJ databases">
        <authorList>
            <person name="Petersen C."/>
        </authorList>
    </citation>
    <scope>NUCLEOTIDE SEQUENCE</scope>
    <source>
        <strain evidence="2">IBT 16849</strain>
    </source>
</reference>
<keyword evidence="3" id="KW-1185">Reference proteome</keyword>
<dbReference type="AlphaFoldDB" id="A0A9W9IYF9"/>
<dbReference type="Proteomes" id="UP001150879">
    <property type="component" value="Unassembled WGS sequence"/>
</dbReference>
<dbReference type="EMBL" id="JAPQKP010000006">
    <property type="protein sequence ID" value="KAJ5185100.1"/>
    <property type="molecule type" value="Genomic_DNA"/>
</dbReference>
<name>A0A9W9IYF9_9EURO</name>
<accession>A0A9W9IYF9</accession>
<proteinExistence type="predicted"/>
<evidence type="ECO:0000313" key="2">
    <source>
        <dbReference type="EMBL" id="KAJ5185100.1"/>
    </source>
</evidence>